<dbReference type="OrthoDB" id="198977at2759"/>
<dbReference type="InterPro" id="IPR006955">
    <property type="entry name" value="Uso1_p115_C"/>
</dbReference>
<dbReference type="PANTHER" id="PTHR10013:SF0">
    <property type="entry name" value="GENERAL VESICULAR TRANSPORT FACTOR P115"/>
    <property type="match status" value="1"/>
</dbReference>
<keyword evidence="2" id="KW-0333">Golgi apparatus</keyword>
<dbReference type="Pfam" id="PF04871">
    <property type="entry name" value="Uso1_p115_C"/>
    <property type="match status" value="1"/>
</dbReference>
<sequence>MDFFSRGYSVLVGDNNQPQSAQETVRRLADRVAHSTLIEDRRAAILSLKGLAREYKRDVGAEALEPLLMVLEQDREDASIVKPVLETLNHLCARDSRDDPPSLGADHAERLLARREHIAALLDIIEEPDFYVRFNAVQLLATLLACHPTPLQEAVLVLPMGVGRLMDLLNDSREIVRNEALLLLIALTEDSADIQKILAFQGAFERLLDIVAQEGGIRGGIIVQDCLQLLHNLLRYNVSNQNFFRETSNVARLPALLSTEVDNSDTKPYEHEEVFEWTEQAASNAIYLLDTVRLLVAPGSLNTKANQDAIYHGDLFSPLVQLSLAPDTPPGVRSQALFCLGDVIRGNSRNQDLFNRITVTVVPEGMGAAVAEPNKLIPEPVILSILALAVSPAEQSTYTVRSAATYLTLSYVYGNPETALTLASTLTPPPDDDPHSGLRGSARSAGSILTGALLAGTELAARDPFRTWYAAVILGQLLHGNPLCKSLALKVRFGEQDHGEDPVTLLQEITQALVAAVEDPQVDRRVAIGYLMLLCRWVSDSPDSVSQFLEESSSLHFLMEQMALSSAGAADPLVQGLAATLIALIYEFDDDPACPLPRAELEPIIHQRIGADMIISRLHRLRDHKAFQDVSLYMKPTLMDKHTHLPELYFDQGFTDFFRAHYDSLHRAVTSKASDLSRLRQGPIADSATAASRGAEVGRAVDPEVIRGYEVQIQELETLVAEQTAQLESMAAQLTTVQRAQSQGHGATEASVTQLAQQFQGVQVSSDTPDTDLIAKVHELEAALAAAEVRAANVEKEQEDLLVYLADQDTQAAEYRRRLRELGEDIPPSDDEMDLEDLDEDLELDEERSSLDDEEEAVAVEEGVSEKTYSTLNVSYDELTGQRKAESKSTDDVVSASDLV</sequence>
<feature type="domain" description="Vesicle tethering protein Uso1/P115-like head" evidence="6">
    <location>
        <begin position="347"/>
        <end position="669"/>
    </location>
</feature>
<dbReference type="InterPro" id="IPR024095">
    <property type="entry name" value="Vesicle_P115"/>
</dbReference>
<dbReference type="InterPro" id="IPR006953">
    <property type="entry name" value="Vesicle_Uso1_P115_head"/>
</dbReference>
<dbReference type="GO" id="GO:0035242">
    <property type="term" value="F:protein-arginine omega-N asymmetric methyltransferase activity"/>
    <property type="evidence" value="ECO:0007669"/>
    <property type="project" value="UniProtKB-EC"/>
</dbReference>
<keyword evidence="8" id="KW-0808">Transferase</keyword>
<dbReference type="PANTHER" id="PTHR10013">
    <property type="entry name" value="GENERAL VESICULAR TRANSPORT FACTOR P115"/>
    <property type="match status" value="1"/>
</dbReference>
<keyword evidence="3 4" id="KW-0175">Coiled coil</keyword>
<dbReference type="Gene3D" id="1.25.10.10">
    <property type="entry name" value="Leucine-rich Repeat Variant"/>
    <property type="match status" value="1"/>
</dbReference>
<accession>A0A9W7ZW29</accession>
<dbReference type="InterPro" id="IPR016024">
    <property type="entry name" value="ARM-type_fold"/>
</dbReference>
<feature type="region of interest" description="Disordered" evidence="5">
    <location>
        <begin position="842"/>
        <end position="900"/>
    </location>
</feature>
<evidence type="ECO:0000313" key="9">
    <source>
        <dbReference type="Proteomes" id="UP001150569"/>
    </source>
</evidence>
<dbReference type="GO" id="GO:0032259">
    <property type="term" value="P:methylation"/>
    <property type="evidence" value="ECO:0007669"/>
    <property type="project" value="UniProtKB-KW"/>
</dbReference>
<proteinExistence type="predicted"/>
<protein>
    <submittedName>
        <fullName evidence="8">Vesicle-mediated ER to Golgi transport protein</fullName>
        <ecNumber evidence="8">2.1.1.319</ecNumber>
    </submittedName>
</protein>
<evidence type="ECO:0000256" key="4">
    <source>
        <dbReference type="SAM" id="Coils"/>
    </source>
</evidence>
<evidence type="ECO:0000256" key="3">
    <source>
        <dbReference type="ARBA" id="ARBA00023054"/>
    </source>
</evidence>
<dbReference type="GO" id="GO:0000139">
    <property type="term" value="C:Golgi membrane"/>
    <property type="evidence" value="ECO:0007669"/>
    <property type="project" value="InterPro"/>
</dbReference>
<feature type="coiled-coil region" evidence="4">
    <location>
        <begin position="706"/>
        <end position="733"/>
    </location>
</feature>
<dbReference type="GO" id="GO:0048211">
    <property type="term" value="P:Golgi vesicle docking"/>
    <property type="evidence" value="ECO:0007669"/>
    <property type="project" value="TreeGrafter"/>
</dbReference>
<evidence type="ECO:0000256" key="5">
    <source>
        <dbReference type="SAM" id="MobiDB-lite"/>
    </source>
</evidence>
<gene>
    <name evidence="8" type="primary">USO1_1</name>
    <name evidence="8" type="ORF">IWQ60_009909</name>
</gene>
<reference evidence="8" key="1">
    <citation type="submission" date="2022-07" db="EMBL/GenBank/DDBJ databases">
        <title>Phylogenomic reconstructions and comparative analyses of Kickxellomycotina fungi.</title>
        <authorList>
            <person name="Reynolds N.K."/>
            <person name="Stajich J.E."/>
            <person name="Barry K."/>
            <person name="Grigoriev I.V."/>
            <person name="Crous P."/>
            <person name="Smith M.E."/>
        </authorList>
    </citation>
    <scope>NUCLEOTIDE SEQUENCE</scope>
    <source>
        <strain evidence="8">RSA 861</strain>
    </source>
</reference>
<dbReference type="Pfam" id="PF04869">
    <property type="entry name" value="Uso1_p115_head"/>
    <property type="match status" value="1"/>
</dbReference>
<feature type="compositionally biased region" description="Acidic residues" evidence="5">
    <location>
        <begin position="842"/>
        <end position="859"/>
    </location>
</feature>
<dbReference type="GO" id="GO:0048280">
    <property type="term" value="P:vesicle fusion with Golgi apparatus"/>
    <property type="evidence" value="ECO:0007669"/>
    <property type="project" value="InterPro"/>
</dbReference>
<dbReference type="GO" id="GO:0006886">
    <property type="term" value="P:intracellular protein transport"/>
    <property type="evidence" value="ECO:0007669"/>
    <property type="project" value="InterPro"/>
</dbReference>
<evidence type="ECO:0000256" key="1">
    <source>
        <dbReference type="ARBA" id="ARBA00004555"/>
    </source>
</evidence>
<feature type="compositionally biased region" description="Basic and acidic residues" evidence="5">
    <location>
        <begin position="880"/>
        <end position="891"/>
    </location>
</feature>
<dbReference type="InterPro" id="IPR011989">
    <property type="entry name" value="ARM-like"/>
</dbReference>
<evidence type="ECO:0000259" key="7">
    <source>
        <dbReference type="Pfam" id="PF04871"/>
    </source>
</evidence>
<keyword evidence="8" id="KW-0489">Methyltransferase</keyword>
<feature type="domain" description="Uso1/p115-like vesicle tethering protein C-terminal" evidence="7">
    <location>
        <begin position="710"/>
        <end position="841"/>
    </location>
</feature>
<organism evidence="8 9">
    <name type="scientific">Tieghemiomyces parasiticus</name>
    <dbReference type="NCBI Taxonomy" id="78921"/>
    <lineage>
        <taxon>Eukaryota</taxon>
        <taxon>Fungi</taxon>
        <taxon>Fungi incertae sedis</taxon>
        <taxon>Zoopagomycota</taxon>
        <taxon>Kickxellomycotina</taxon>
        <taxon>Dimargaritomycetes</taxon>
        <taxon>Dimargaritales</taxon>
        <taxon>Dimargaritaceae</taxon>
        <taxon>Tieghemiomyces</taxon>
    </lineage>
</organism>
<evidence type="ECO:0000313" key="8">
    <source>
        <dbReference type="EMBL" id="KAJ1911917.1"/>
    </source>
</evidence>
<dbReference type="AlphaFoldDB" id="A0A9W7ZW29"/>
<comment type="caution">
    <text evidence="8">The sequence shown here is derived from an EMBL/GenBank/DDBJ whole genome shotgun (WGS) entry which is preliminary data.</text>
</comment>
<dbReference type="EC" id="2.1.1.319" evidence="8"/>
<dbReference type="GO" id="GO:0006888">
    <property type="term" value="P:endoplasmic reticulum to Golgi vesicle-mediated transport"/>
    <property type="evidence" value="ECO:0007669"/>
    <property type="project" value="TreeGrafter"/>
</dbReference>
<dbReference type="GO" id="GO:0012507">
    <property type="term" value="C:ER to Golgi transport vesicle membrane"/>
    <property type="evidence" value="ECO:0007669"/>
    <property type="project" value="TreeGrafter"/>
</dbReference>
<evidence type="ECO:0000259" key="6">
    <source>
        <dbReference type="Pfam" id="PF04869"/>
    </source>
</evidence>
<dbReference type="GO" id="GO:0005783">
    <property type="term" value="C:endoplasmic reticulum"/>
    <property type="evidence" value="ECO:0007669"/>
    <property type="project" value="TreeGrafter"/>
</dbReference>
<evidence type="ECO:0000256" key="2">
    <source>
        <dbReference type="ARBA" id="ARBA00023034"/>
    </source>
</evidence>
<dbReference type="GO" id="GO:0005795">
    <property type="term" value="C:Golgi stack"/>
    <property type="evidence" value="ECO:0007669"/>
    <property type="project" value="TreeGrafter"/>
</dbReference>
<name>A0A9W7ZW29_9FUNG</name>
<comment type="subcellular location">
    <subcellularLocation>
        <location evidence="1">Golgi apparatus</location>
    </subcellularLocation>
</comment>
<dbReference type="EMBL" id="JANBPT010000880">
    <property type="protein sequence ID" value="KAJ1911917.1"/>
    <property type="molecule type" value="Genomic_DNA"/>
</dbReference>
<feature type="coiled-coil region" evidence="4">
    <location>
        <begin position="777"/>
        <end position="825"/>
    </location>
</feature>
<dbReference type="SUPFAM" id="SSF48371">
    <property type="entry name" value="ARM repeat"/>
    <property type="match status" value="1"/>
</dbReference>
<dbReference type="Proteomes" id="UP001150569">
    <property type="component" value="Unassembled WGS sequence"/>
</dbReference>
<keyword evidence="9" id="KW-1185">Reference proteome</keyword>